<accession>A0A8J7JGB5</accession>
<gene>
    <name evidence="1" type="ORF">JFN93_13395</name>
</gene>
<organism evidence="1 2">
    <name type="scientific">Geomesophilobacter sediminis</name>
    <dbReference type="NCBI Taxonomy" id="2798584"/>
    <lineage>
        <taxon>Bacteria</taxon>
        <taxon>Pseudomonadati</taxon>
        <taxon>Thermodesulfobacteriota</taxon>
        <taxon>Desulfuromonadia</taxon>
        <taxon>Geobacterales</taxon>
        <taxon>Geobacteraceae</taxon>
        <taxon>Geomesophilobacter</taxon>
    </lineage>
</organism>
<proteinExistence type="predicted"/>
<evidence type="ECO:0000313" key="2">
    <source>
        <dbReference type="Proteomes" id="UP000636888"/>
    </source>
</evidence>
<dbReference type="RefSeq" id="WP_199384599.1">
    <property type="nucleotide sequence ID" value="NZ_JAEMHM010000010.1"/>
</dbReference>
<comment type="caution">
    <text evidence="1">The sequence shown here is derived from an EMBL/GenBank/DDBJ whole genome shotgun (WGS) entry which is preliminary data.</text>
</comment>
<evidence type="ECO:0000313" key="1">
    <source>
        <dbReference type="EMBL" id="MBJ6725709.1"/>
    </source>
</evidence>
<sequence>MRSPAPPFDIRTVSHSVFRRGGAGHSAGFRHPVTSITSAVDYAVLGLNPLGHYLTAVPFRGLDTFPVGP</sequence>
<name>A0A8J7JGB5_9BACT</name>
<protein>
    <submittedName>
        <fullName evidence="1">Uncharacterized protein</fullName>
    </submittedName>
</protein>
<keyword evidence="2" id="KW-1185">Reference proteome</keyword>
<reference evidence="1" key="1">
    <citation type="submission" date="2020-12" db="EMBL/GenBank/DDBJ databases">
        <title>Geomonas sp. Red875, isolated from river sediment.</title>
        <authorList>
            <person name="Xu Z."/>
            <person name="Zhang Z."/>
            <person name="Masuda Y."/>
            <person name="Itoh H."/>
            <person name="Senoo K."/>
        </authorList>
    </citation>
    <scope>NUCLEOTIDE SEQUENCE</scope>
    <source>
        <strain evidence="1">Red875</strain>
    </source>
</reference>
<dbReference type="EMBL" id="JAEMHM010000010">
    <property type="protein sequence ID" value="MBJ6725709.1"/>
    <property type="molecule type" value="Genomic_DNA"/>
</dbReference>
<dbReference type="AlphaFoldDB" id="A0A8J7JGB5"/>
<dbReference type="Proteomes" id="UP000636888">
    <property type="component" value="Unassembled WGS sequence"/>
</dbReference>